<dbReference type="SUPFAM" id="SSF49785">
    <property type="entry name" value="Galactose-binding domain-like"/>
    <property type="match status" value="1"/>
</dbReference>
<dbReference type="EMBL" id="BAABBE010000083">
    <property type="protein sequence ID" value="GAA3689652.1"/>
    <property type="molecule type" value="Genomic_DNA"/>
</dbReference>
<keyword evidence="4" id="KW-1185">Reference proteome</keyword>
<proteinExistence type="predicted"/>
<feature type="chain" id="PRO_5045864210" description="CBM6 domain-containing protein" evidence="1">
    <location>
        <begin position="30"/>
        <end position="270"/>
    </location>
</feature>
<dbReference type="Proteomes" id="UP001500711">
    <property type="component" value="Unassembled WGS sequence"/>
</dbReference>
<dbReference type="InterPro" id="IPR008979">
    <property type="entry name" value="Galactose-bd-like_sf"/>
</dbReference>
<accession>A0ABP7CFQ3</accession>
<protein>
    <recommendedName>
        <fullName evidence="2">CBM6 domain-containing protein</fullName>
    </recommendedName>
</protein>
<dbReference type="PANTHER" id="PTHR43118">
    <property type="entry name" value="RHAMNOGALACTURONAN LYASE (EUROFUNG)"/>
    <property type="match status" value="1"/>
</dbReference>
<dbReference type="CDD" id="cd04082">
    <property type="entry name" value="CBM35_pectate_lyase-like"/>
    <property type="match status" value="1"/>
</dbReference>
<evidence type="ECO:0000259" key="2">
    <source>
        <dbReference type="PROSITE" id="PS51175"/>
    </source>
</evidence>
<dbReference type="RefSeq" id="WP_346137302.1">
    <property type="nucleotide sequence ID" value="NZ_BAABBE010000083.1"/>
</dbReference>
<feature type="signal peptide" evidence="1">
    <location>
        <begin position="1"/>
        <end position="29"/>
    </location>
</feature>
<name>A0ABP7CFQ3_9PSEU</name>
<dbReference type="InterPro" id="IPR005084">
    <property type="entry name" value="CBM6"/>
</dbReference>
<dbReference type="PROSITE" id="PS51175">
    <property type="entry name" value="CBM6"/>
    <property type="match status" value="1"/>
</dbReference>
<comment type="caution">
    <text evidence="3">The sequence shown here is derived from an EMBL/GenBank/DDBJ whole genome shotgun (WGS) entry which is preliminary data.</text>
</comment>
<feature type="domain" description="CBM6" evidence="2">
    <location>
        <begin position="35"/>
        <end position="160"/>
    </location>
</feature>
<reference evidence="4" key="1">
    <citation type="journal article" date="2019" name="Int. J. Syst. Evol. Microbiol.">
        <title>The Global Catalogue of Microorganisms (GCM) 10K type strain sequencing project: providing services to taxonomists for standard genome sequencing and annotation.</title>
        <authorList>
            <consortium name="The Broad Institute Genomics Platform"/>
            <consortium name="The Broad Institute Genome Sequencing Center for Infectious Disease"/>
            <person name="Wu L."/>
            <person name="Ma J."/>
        </authorList>
    </citation>
    <scope>NUCLEOTIDE SEQUENCE [LARGE SCALE GENOMIC DNA]</scope>
    <source>
        <strain evidence="4">JCM 17494</strain>
    </source>
</reference>
<dbReference type="InterPro" id="IPR034641">
    <property type="entry name" value="RGL11"/>
</dbReference>
<dbReference type="Pfam" id="PF18370">
    <property type="entry name" value="RGI_lyase"/>
    <property type="match status" value="1"/>
</dbReference>
<evidence type="ECO:0000313" key="3">
    <source>
        <dbReference type="EMBL" id="GAA3689652.1"/>
    </source>
</evidence>
<dbReference type="PANTHER" id="PTHR43118:SF1">
    <property type="entry name" value="RHAMNOGALACTURONAN LYASE (EUROFUNG)"/>
    <property type="match status" value="1"/>
</dbReference>
<dbReference type="InterPro" id="IPR041624">
    <property type="entry name" value="RGI_lyase"/>
</dbReference>
<keyword evidence="1" id="KW-0732">Signal</keyword>
<evidence type="ECO:0000256" key="1">
    <source>
        <dbReference type="SAM" id="SignalP"/>
    </source>
</evidence>
<gene>
    <name evidence="3" type="ORF">GCM10022267_90430</name>
</gene>
<organism evidence="3 4">
    <name type="scientific">Lentzea roselyniae</name>
    <dbReference type="NCBI Taxonomy" id="531940"/>
    <lineage>
        <taxon>Bacteria</taxon>
        <taxon>Bacillati</taxon>
        <taxon>Actinomycetota</taxon>
        <taxon>Actinomycetes</taxon>
        <taxon>Pseudonocardiales</taxon>
        <taxon>Pseudonocardiaceae</taxon>
        <taxon>Lentzea</taxon>
    </lineage>
</organism>
<dbReference type="InterPro" id="IPR013783">
    <property type="entry name" value="Ig-like_fold"/>
</dbReference>
<dbReference type="Pfam" id="PF03422">
    <property type="entry name" value="CBM_6"/>
    <property type="match status" value="1"/>
</dbReference>
<dbReference type="Gene3D" id="2.60.120.260">
    <property type="entry name" value="Galactose-binding domain-like"/>
    <property type="match status" value="1"/>
</dbReference>
<dbReference type="Gene3D" id="2.60.40.10">
    <property type="entry name" value="Immunoglobulins"/>
    <property type="match status" value="1"/>
</dbReference>
<evidence type="ECO:0000313" key="4">
    <source>
        <dbReference type="Proteomes" id="UP001500711"/>
    </source>
</evidence>
<sequence>MLMHRRRATPLAAGVVALTLAGNGLVVLAASAAATRYEAEAAPATCTGSIESNHTGYSGNGFCNGDNTIDAATQFTVTASAAGTATIAIRYANGATGNRPADVLVNGALAHANTAFDPTGAWTAWATKTFAVPVHAGTNTIRLDPATAAGLANIDYLDLETGSAPPVEGKQLEDLDRGLVSVRSGSGNLVSWRMFGTEPASTGFNVYRGTTKLTSSPITRSTNFLDWDFAGEENGRITQWGRGSTNPTKKSTWGQEDYLDSRLELMRDRR</sequence>